<comment type="caution">
    <text evidence="1">The sequence shown here is derived from an EMBL/GenBank/DDBJ whole genome shotgun (WGS) entry which is preliminary data.</text>
</comment>
<name>A0A0F9HMD8_9ZZZZ</name>
<organism evidence="1">
    <name type="scientific">marine sediment metagenome</name>
    <dbReference type="NCBI Taxonomy" id="412755"/>
    <lineage>
        <taxon>unclassified sequences</taxon>
        <taxon>metagenomes</taxon>
        <taxon>ecological metagenomes</taxon>
    </lineage>
</organism>
<gene>
    <name evidence="1" type="ORF">LCGC14_1765170</name>
</gene>
<dbReference type="EMBL" id="LAZR01016472">
    <property type="protein sequence ID" value="KKM04347.1"/>
    <property type="molecule type" value="Genomic_DNA"/>
</dbReference>
<dbReference type="AlphaFoldDB" id="A0A0F9HMD8"/>
<reference evidence="1" key="1">
    <citation type="journal article" date="2015" name="Nature">
        <title>Complex archaea that bridge the gap between prokaryotes and eukaryotes.</title>
        <authorList>
            <person name="Spang A."/>
            <person name="Saw J.H."/>
            <person name="Jorgensen S.L."/>
            <person name="Zaremba-Niedzwiedzka K."/>
            <person name="Martijn J."/>
            <person name="Lind A.E."/>
            <person name="van Eijk R."/>
            <person name="Schleper C."/>
            <person name="Guy L."/>
            <person name="Ettema T.J."/>
        </authorList>
    </citation>
    <scope>NUCLEOTIDE SEQUENCE</scope>
</reference>
<accession>A0A0F9HMD8</accession>
<protein>
    <submittedName>
        <fullName evidence="1">Uncharacterized protein</fullName>
    </submittedName>
</protein>
<evidence type="ECO:0000313" key="1">
    <source>
        <dbReference type="EMBL" id="KKM04347.1"/>
    </source>
</evidence>
<proteinExistence type="predicted"/>
<sequence>MAQFDQPTKIFIADIGEDKYAFCSLKCYADYVRELPMPDKPDPMPTFGCSFCYGDLTKGLLLC</sequence>